<dbReference type="Proteomes" id="UP000000393">
    <property type="component" value="Chromosome"/>
</dbReference>
<evidence type="ECO:0000313" key="8">
    <source>
        <dbReference type="Proteomes" id="UP000000393"/>
    </source>
</evidence>
<dbReference type="SUPFAM" id="SSF141488">
    <property type="entry name" value="YdhA-like"/>
    <property type="match status" value="1"/>
</dbReference>
<dbReference type="Pfam" id="PF09864">
    <property type="entry name" value="MliC"/>
    <property type="match status" value="1"/>
</dbReference>
<evidence type="ECO:0000259" key="6">
    <source>
        <dbReference type="Pfam" id="PF09864"/>
    </source>
</evidence>
<protein>
    <recommendedName>
        <fullName evidence="6">C-type lysozyme inhibitor domain-containing protein</fullName>
    </recommendedName>
</protein>
<proteinExistence type="predicted"/>
<evidence type="ECO:0000313" key="7">
    <source>
        <dbReference type="EMBL" id="ADJ29379.1"/>
    </source>
</evidence>
<reference evidence="7 8" key="1">
    <citation type="submission" date="2010-06" db="EMBL/GenBank/DDBJ databases">
        <title>Complete sequence of chromosome of Nitrosococcus watsoni C-113.</title>
        <authorList>
            <consortium name="US DOE Joint Genome Institute"/>
            <person name="Lucas S."/>
            <person name="Copeland A."/>
            <person name="Lapidus A."/>
            <person name="Cheng J.-F."/>
            <person name="Bruce D."/>
            <person name="Goodwin L."/>
            <person name="Pitluck S."/>
            <person name="Malfatti S.A."/>
            <person name="Chain P.S.G."/>
            <person name="Land M."/>
            <person name="Hauser L."/>
            <person name="Kyrpides N."/>
            <person name="Ivanova N."/>
            <person name="Cambell M.A."/>
            <person name="Heidelberg J.F."/>
            <person name="Klotz M.G."/>
            <person name="Woyke T."/>
        </authorList>
    </citation>
    <scope>NUCLEOTIDE SEQUENCE [LARGE SCALE GENOMIC DNA]</scope>
    <source>
        <strain evidence="7 8">C-113</strain>
    </source>
</reference>
<feature type="signal peptide" evidence="5">
    <location>
        <begin position="1"/>
        <end position="22"/>
    </location>
</feature>
<keyword evidence="2" id="KW-0472">Membrane</keyword>
<dbReference type="OrthoDB" id="5348860at2"/>
<dbReference type="Gene3D" id="2.40.128.200">
    <property type="match status" value="1"/>
</dbReference>
<dbReference type="InterPro" id="IPR053196">
    <property type="entry name" value="Lipoprotein_YbaY-like"/>
</dbReference>
<dbReference type="AlphaFoldDB" id="D8KA21"/>
<dbReference type="KEGG" id="nwa:Nwat_2602"/>
<keyword evidence="8" id="KW-1185">Reference proteome</keyword>
<feature type="chain" id="PRO_5003116766" description="C-type lysozyme inhibitor domain-containing protein" evidence="5">
    <location>
        <begin position="23"/>
        <end position="342"/>
    </location>
</feature>
<dbReference type="InterPro" id="IPR036328">
    <property type="entry name" value="MliC_sf"/>
</dbReference>
<organism evidence="7 8">
    <name type="scientific">Nitrosococcus watsoni (strain C-113)</name>
    <dbReference type="NCBI Taxonomy" id="105559"/>
    <lineage>
        <taxon>Bacteria</taxon>
        <taxon>Pseudomonadati</taxon>
        <taxon>Pseudomonadota</taxon>
        <taxon>Gammaproteobacteria</taxon>
        <taxon>Chromatiales</taxon>
        <taxon>Chromatiaceae</taxon>
        <taxon>Nitrosococcus</taxon>
    </lineage>
</organism>
<dbReference type="RefSeq" id="WP_013221447.1">
    <property type="nucleotide sequence ID" value="NC_014315.1"/>
</dbReference>
<dbReference type="PANTHER" id="PTHR38013">
    <property type="entry name" value="GLYCOPROTEIN/POLYSACCHARIDE METABOLISM"/>
    <property type="match status" value="1"/>
</dbReference>
<dbReference type="EMBL" id="CP002086">
    <property type="protein sequence ID" value="ADJ29379.1"/>
    <property type="molecule type" value="Genomic_DNA"/>
</dbReference>
<keyword evidence="1 5" id="KW-0732">Signal</keyword>
<dbReference type="InterPro" id="IPR039366">
    <property type="entry name" value="Pilotin"/>
</dbReference>
<name>D8KA21_NITWC</name>
<accession>D8KA21</accession>
<gene>
    <name evidence="7" type="ordered locus">Nwat_2602</name>
</gene>
<sequence>MSKTKCLLAVMGLAILTACSNSDDQPVSNDSHHDLQKKTISGMVSYRERMALPPNTTVRVVLEKINQASGTSQQIAEQVVEPSHSVPIPFRLEYKPVPLESDHKFSLQAQILKADGQLLWTTTVRKEVNPNDPPPSITLTLHRAAFQQGQLPNSKKKPARPWVFECHDLAFSAVSSPDKITLYLPQGRNETLARVRAASGAKYEGKEILFWNKGNSAILEIGGKRYQNCHRNQEREARIPSTFWPVDFHATGNEPGWIIEIVKGHRVNLLMDYGKSRVSLPWINPKTSGESTIYETKTGSHRLRIVIAPEACMDSMSGEQFEAQVILKLADKTYRGCGRFLE</sequence>
<dbReference type="PROSITE" id="PS51257">
    <property type="entry name" value="PROKAR_LIPOPROTEIN"/>
    <property type="match status" value="1"/>
</dbReference>
<dbReference type="eggNOG" id="COG3126">
    <property type="taxonomic scope" value="Bacteria"/>
</dbReference>
<dbReference type="InterPro" id="IPR018660">
    <property type="entry name" value="MliC"/>
</dbReference>
<evidence type="ECO:0000256" key="4">
    <source>
        <dbReference type="ARBA" id="ARBA00023288"/>
    </source>
</evidence>
<keyword evidence="4" id="KW-0449">Lipoprotein</keyword>
<dbReference type="PANTHER" id="PTHR38013:SF1">
    <property type="entry name" value="GLYCOPROTEIN_POLYSACCHARIDE METABOLISM"/>
    <property type="match status" value="1"/>
</dbReference>
<dbReference type="eggNOG" id="COG3650">
    <property type="taxonomic scope" value="Bacteria"/>
</dbReference>
<evidence type="ECO:0000256" key="1">
    <source>
        <dbReference type="ARBA" id="ARBA00022729"/>
    </source>
</evidence>
<dbReference type="HOGENOM" id="CLU_810940_0_0_6"/>
<evidence type="ECO:0000256" key="3">
    <source>
        <dbReference type="ARBA" id="ARBA00023139"/>
    </source>
</evidence>
<evidence type="ECO:0000256" key="5">
    <source>
        <dbReference type="SAM" id="SignalP"/>
    </source>
</evidence>
<keyword evidence="3" id="KW-0564">Palmitate</keyword>
<dbReference type="Pfam" id="PF09619">
    <property type="entry name" value="YscW"/>
    <property type="match status" value="1"/>
</dbReference>
<evidence type="ECO:0000256" key="2">
    <source>
        <dbReference type="ARBA" id="ARBA00023136"/>
    </source>
</evidence>
<feature type="domain" description="C-type lysozyme inhibitor" evidence="6">
    <location>
        <begin position="175"/>
        <end position="225"/>
    </location>
</feature>